<dbReference type="PANTHER" id="PTHR48098">
    <property type="entry name" value="ENTEROCHELIN ESTERASE-RELATED"/>
    <property type="match status" value="1"/>
</dbReference>
<dbReference type="Gene3D" id="1.25.40.10">
    <property type="entry name" value="Tetratricopeptide repeat domain"/>
    <property type="match status" value="1"/>
</dbReference>
<evidence type="ECO:0000313" key="1">
    <source>
        <dbReference type="EMBL" id="MFH6768805.1"/>
    </source>
</evidence>
<dbReference type="SUPFAM" id="SSF49452">
    <property type="entry name" value="Starch-binding domain-like"/>
    <property type="match status" value="1"/>
</dbReference>
<evidence type="ECO:0000313" key="2">
    <source>
        <dbReference type="Proteomes" id="UP001610104"/>
    </source>
</evidence>
<dbReference type="Gene3D" id="3.40.50.1820">
    <property type="entry name" value="alpha/beta hydrolase"/>
    <property type="match status" value="1"/>
</dbReference>
<dbReference type="Gene3D" id="2.60.40.10">
    <property type="entry name" value="Immunoglobulins"/>
    <property type="match status" value="1"/>
</dbReference>
<gene>
    <name evidence="1" type="ORF">V8G56_08665</name>
</gene>
<organism evidence="1 2">
    <name type="scientific">Gaetbulibacter aquiaggeris</name>
    <dbReference type="NCBI Taxonomy" id="1735373"/>
    <lineage>
        <taxon>Bacteria</taxon>
        <taxon>Pseudomonadati</taxon>
        <taxon>Bacteroidota</taxon>
        <taxon>Flavobacteriia</taxon>
        <taxon>Flavobacteriales</taxon>
        <taxon>Flavobacteriaceae</taxon>
        <taxon>Gaetbulibacter</taxon>
    </lineage>
</organism>
<proteinExistence type="predicted"/>
<dbReference type="InterPro" id="IPR013784">
    <property type="entry name" value="Carb-bd-like_fold"/>
</dbReference>
<sequence>MKNLLFVFTLFIACSIFGQTKRTINVTVPNKTDDVFITGNQKAFGDWKPDVVKMNKQSEFVRSIDVEITYPAEFKFTKGDWNSEGIVKQFNDNPNLKIENDTDRSDFEIKTWSDNIDGEKLGLNYDIQYIDSEYMNVRRMLKIALPINYDSAKTYPVIYVTDAQSANFQVTKSYVNALSQAQFNMIPECIVVGINQMQRNDDFYGTGSGKYFTEFLIEEVVPYIDKKYNTSGFNAMVGHSNGAEYNHKVMVNENNPFRGFISMSTWLDENADEALTTFLKNYTGKTIYYYLANATLDAPSRTGFGNKLEEICLNIPNEKIKFVKNTVDGDHQSIVPNSLLDGLKYIFQDYSLGKVYPTIMDFDKNYLSNVRENYGIDAILTMEMIGGYWETIVRKKSKSEWQYYLSFIEENGLWFGKGFDYVNIANGYYAMEMYPETIEAYNKAIDDIDNCEDIVFYANIEKPITSYLKGGEAKECISFLESATSVLPEEYHLGMTYHIAKVSLEHKTEIEKGKKALAYCKENFKKNRFFNQQALSQLEALQ</sequence>
<accession>A0ABW7MPS0</accession>
<dbReference type="InterPro" id="IPR013783">
    <property type="entry name" value="Ig-like_fold"/>
</dbReference>
<keyword evidence="2" id="KW-1185">Reference proteome</keyword>
<dbReference type="Pfam" id="PF00756">
    <property type="entry name" value="Esterase"/>
    <property type="match status" value="1"/>
</dbReference>
<dbReference type="InterPro" id="IPR000801">
    <property type="entry name" value="Esterase-like"/>
</dbReference>
<dbReference type="RefSeq" id="WP_395438052.1">
    <property type="nucleotide sequence ID" value="NZ_JBAWKC010000002.1"/>
</dbReference>
<dbReference type="GO" id="GO:0016787">
    <property type="term" value="F:hydrolase activity"/>
    <property type="evidence" value="ECO:0007669"/>
    <property type="project" value="UniProtKB-KW"/>
</dbReference>
<dbReference type="Proteomes" id="UP001610104">
    <property type="component" value="Unassembled WGS sequence"/>
</dbReference>
<dbReference type="InterPro" id="IPR029058">
    <property type="entry name" value="AB_hydrolase_fold"/>
</dbReference>
<comment type="caution">
    <text evidence="1">The sequence shown here is derived from an EMBL/GenBank/DDBJ whole genome shotgun (WGS) entry which is preliminary data.</text>
</comment>
<dbReference type="EMBL" id="JBAWKC010000002">
    <property type="protein sequence ID" value="MFH6768805.1"/>
    <property type="molecule type" value="Genomic_DNA"/>
</dbReference>
<dbReference type="PANTHER" id="PTHR48098:SF6">
    <property type="entry name" value="FERRI-BACILLIBACTIN ESTERASE BESA"/>
    <property type="match status" value="1"/>
</dbReference>
<dbReference type="InterPro" id="IPR011990">
    <property type="entry name" value="TPR-like_helical_dom_sf"/>
</dbReference>
<dbReference type="InterPro" id="IPR050583">
    <property type="entry name" value="Mycobacterial_A85_antigen"/>
</dbReference>
<keyword evidence="1" id="KW-0378">Hydrolase</keyword>
<dbReference type="SUPFAM" id="SSF53474">
    <property type="entry name" value="alpha/beta-Hydrolases"/>
    <property type="match status" value="1"/>
</dbReference>
<reference evidence="1 2" key="1">
    <citation type="submission" date="2024-02" db="EMBL/GenBank/DDBJ databases">
        <title>A Gaetbulibacter species isolated from tidal flats and genomic insights of their niches.</title>
        <authorList>
            <person name="Ye Y."/>
        </authorList>
    </citation>
    <scope>NUCLEOTIDE SEQUENCE [LARGE SCALE GENOMIC DNA]</scope>
    <source>
        <strain evidence="1 2">KEM-8</strain>
    </source>
</reference>
<protein>
    <submittedName>
        <fullName evidence="1">Alpha/beta hydrolase-fold protein</fullName>
    </submittedName>
</protein>
<name>A0ABW7MPS0_9FLAO</name>